<dbReference type="InterPro" id="IPR012944">
    <property type="entry name" value="SusD_RagB_dom"/>
</dbReference>
<dbReference type="Proteomes" id="UP000634134">
    <property type="component" value="Unassembled WGS sequence"/>
</dbReference>
<sequence length="450" mass="49764">MKAKYFYLLLILVLGGTLPGCESDFLDEKPRKSLLVPTSLEDFQALLDNGLQLMNTVPYHTLLADGDFKLTDAYYLSQSQLNRDTYSWSDQAQRTLPGWDTPYKQIFNCNVALDGLSQLGKDQQQSQDYAQLKAAALFYRASAFYQLALQFAPGYIAGGENSAPGIVLPLRADVDQQLGRSTVKETYDRILADLTLAESSLPAVAAYLSRPGKPAALALLARVYLTMQDYSQALSYAEQCLGLKGGLLDYNTLTATSAAPFPLAFNQGNTELLVFSEMRSSLLGNAAITVDSSLYNSYQPGDLRKVLYFNSSRNFKGSYTGTLYPFAGLATDEVYLVKAECQARLGKTDQAMQTLNALLEKRWAKKDFKPLSAASARQALEIILLERRKELLGRGIRWADLKRLNQDPAFAVTLSRTISGKNYVLAPGSQRYQFKIPEDQVSFGVVAQNP</sequence>
<dbReference type="RefSeq" id="WP_194120348.1">
    <property type="nucleotide sequence ID" value="NZ_JACYGY010000001.1"/>
</dbReference>
<comment type="similarity">
    <text evidence="2">Belongs to the SusD family.</text>
</comment>
<feature type="domain" description="RagB/SusD" evidence="6">
    <location>
        <begin position="333"/>
        <end position="404"/>
    </location>
</feature>
<evidence type="ECO:0000259" key="7">
    <source>
        <dbReference type="Pfam" id="PF14322"/>
    </source>
</evidence>
<dbReference type="Gene3D" id="1.25.40.390">
    <property type="match status" value="1"/>
</dbReference>
<protein>
    <submittedName>
        <fullName evidence="8">RagB/SusD family nutrient uptake outer membrane protein</fullName>
    </submittedName>
</protein>
<evidence type="ECO:0000256" key="1">
    <source>
        <dbReference type="ARBA" id="ARBA00004442"/>
    </source>
</evidence>
<evidence type="ECO:0000313" key="9">
    <source>
        <dbReference type="Proteomes" id="UP000634134"/>
    </source>
</evidence>
<dbReference type="Pfam" id="PF14322">
    <property type="entry name" value="SusD-like_3"/>
    <property type="match status" value="1"/>
</dbReference>
<evidence type="ECO:0000313" key="8">
    <source>
        <dbReference type="EMBL" id="MBE9462123.1"/>
    </source>
</evidence>
<dbReference type="Pfam" id="PF07980">
    <property type="entry name" value="SusD_RagB"/>
    <property type="match status" value="1"/>
</dbReference>
<keyword evidence="4" id="KW-0472">Membrane</keyword>
<dbReference type="EMBL" id="JACYGY010000001">
    <property type="protein sequence ID" value="MBE9462123.1"/>
    <property type="molecule type" value="Genomic_DNA"/>
</dbReference>
<keyword evidence="5" id="KW-0998">Cell outer membrane</keyword>
<comment type="subcellular location">
    <subcellularLocation>
        <location evidence="1">Cell outer membrane</location>
    </subcellularLocation>
</comment>
<evidence type="ECO:0000256" key="4">
    <source>
        <dbReference type="ARBA" id="ARBA00023136"/>
    </source>
</evidence>
<feature type="domain" description="SusD-like N-terminal" evidence="7">
    <location>
        <begin position="24"/>
        <end position="225"/>
    </location>
</feature>
<proteinExistence type="inferred from homology"/>
<reference evidence="9" key="1">
    <citation type="submission" date="2023-07" db="EMBL/GenBank/DDBJ databases">
        <title>Dyadobacter sp. nov 'subterranea' isolated from contaminted grondwater.</title>
        <authorList>
            <person name="Szabo I."/>
            <person name="Al-Omari J."/>
            <person name="Szerdahelyi S.G."/>
            <person name="Rado J."/>
        </authorList>
    </citation>
    <scope>NUCLEOTIDE SEQUENCE [LARGE SCALE GENOMIC DNA]</scope>
    <source>
        <strain evidence="9">UP-52</strain>
    </source>
</reference>
<dbReference type="SUPFAM" id="SSF48452">
    <property type="entry name" value="TPR-like"/>
    <property type="match status" value="1"/>
</dbReference>
<dbReference type="InterPro" id="IPR033985">
    <property type="entry name" value="SusD-like_N"/>
</dbReference>
<keyword evidence="9" id="KW-1185">Reference proteome</keyword>
<accession>A0ABR9W9P0</accession>
<evidence type="ECO:0000259" key="6">
    <source>
        <dbReference type="Pfam" id="PF07980"/>
    </source>
</evidence>
<organism evidence="8 9">
    <name type="scientific">Dyadobacter subterraneus</name>
    <dbReference type="NCBI Taxonomy" id="2773304"/>
    <lineage>
        <taxon>Bacteria</taxon>
        <taxon>Pseudomonadati</taxon>
        <taxon>Bacteroidota</taxon>
        <taxon>Cytophagia</taxon>
        <taxon>Cytophagales</taxon>
        <taxon>Spirosomataceae</taxon>
        <taxon>Dyadobacter</taxon>
    </lineage>
</organism>
<keyword evidence="3" id="KW-0732">Signal</keyword>
<evidence type="ECO:0000256" key="5">
    <source>
        <dbReference type="ARBA" id="ARBA00023237"/>
    </source>
</evidence>
<dbReference type="InterPro" id="IPR011990">
    <property type="entry name" value="TPR-like_helical_dom_sf"/>
</dbReference>
<evidence type="ECO:0000256" key="2">
    <source>
        <dbReference type="ARBA" id="ARBA00006275"/>
    </source>
</evidence>
<name>A0ABR9W9P0_9BACT</name>
<gene>
    <name evidence="8" type="ORF">IEE83_09545</name>
</gene>
<comment type="caution">
    <text evidence="8">The sequence shown here is derived from an EMBL/GenBank/DDBJ whole genome shotgun (WGS) entry which is preliminary data.</text>
</comment>
<evidence type="ECO:0000256" key="3">
    <source>
        <dbReference type="ARBA" id="ARBA00022729"/>
    </source>
</evidence>